<gene>
    <name evidence="2" type="ORF">PF006_g1707</name>
</gene>
<feature type="region of interest" description="Disordered" evidence="1">
    <location>
        <begin position="83"/>
        <end position="106"/>
    </location>
</feature>
<accession>A0A6A3UUT9</accession>
<proteinExistence type="predicted"/>
<reference evidence="2 3" key="1">
    <citation type="submission" date="2018-08" db="EMBL/GenBank/DDBJ databases">
        <title>Genomic investigation of the strawberry pathogen Phytophthora fragariae indicates pathogenicity is determined by transcriptional variation in three key races.</title>
        <authorList>
            <person name="Adams T.M."/>
            <person name="Armitage A.D."/>
            <person name="Sobczyk M.K."/>
            <person name="Bates H.J."/>
            <person name="Dunwell J.M."/>
            <person name="Nellist C.F."/>
            <person name="Harrison R.J."/>
        </authorList>
    </citation>
    <scope>NUCLEOTIDE SEQUENCE [LARGE SCALE GENOMIC DNA]</scope>
    <source>
        <strain evidence="2 3">NOV-5</strain>
    </source>
</reference>
<feature type="compositionally biased region" description="Basic and acidic residues" evidence="1">
    <location>
        <begin position="96"/>
        <end position="106"/>
    </location>
</feature>
<feature type="compositionally biased region" description="Low complexity" evidence="1">
    <location>
        <begin position="45"/>
        <end position="55"/>
    </location>
</feature>
<evidence type="ECO:0000256" key="1">
    <source>
        <dbReference type="SAM" id="MobiDB-lite"/>
    </source>
</evidence>
<feature type="compositionally biased region" description="Polar residues" evidence="1">
    <location>
        <begin position="1"/>
        <end position="11"/>
    </location>
</feature>
<sequence>MTGLGSTSRTAVRSDVPVMEPTVLADLPAVASGTTEAAEGREAATPRARSSPEVTATVEAAETATAAMQTAKVAVECVVAGAGLSGEDDESSGGSDDARSGVERISDEIEQARLARRKARKAAKRLRVKALLAKRRRAERETDE</sequence>
<organism evidence="2 3">
    <name type="scientific">Phytophthora fragariae</name>
    <dbReference type="NCBI Taxonomy" id="53985"/>
    <lineage>
        <taxon>Eukaryota</taxon>
        <taxon>Sar</taxon>
        <taxon>Stramenopiles</taxon>
        <taxon>Oomycota</taxon>
        <taxon>Peronosporomycetes</taxon>
        <taxon>Peronosporales</taxon>
        <taxon>Peronosporaceae</taxon>
        <taxon>Phytophthora</taxon>
    </lineage>
</organism>
<name>A0A6A3UUT9_9STRA</name>
<evidence type="ECO:0000313" key="3">
    <source>
        <dbReference type="Proteomes" id="UP000440732"/>
    </source>
</evidence>
<protein>
    <submittedName>
        <fullName evidence="2">Uncharacterized protein</fullName>
    </submittedName>
</protein>
<comment type="caution">
    <text evidence="2">The sequence shown here is derived from an EMBL/GenBank/DDBJ whole genome shotgun (WGS) entry which is preliminary data.</text>
</comment>
<feature type="region of interest" description="Disordered" evidence="1">
    <location>
        <begin position="1"/>
        <end position="55"/>
    </location>
</feature>
<evidence type="ECO:0000313" key="2">
    <source>
        <dbReference type="EMBL" id="KAE9154265.1"/>
    </source>
</evidence>
<dbReference type="AlphaFoldDB" id="A0A6A3UUT9"/>
<dbReference type="EMBL" id="QXGA01000044">
    <property type="protein sequence ID" value="KAE9154265.1"/>
    <property type="molecule type" value="Genomic_DNA"/>
</dbReference>
<dbReference type="Proteomes" id="UP000440732">
    <property type="component" value="Unassembled WGS sequence"/>
</dbReference>